<name>A0ABN9AGY4_9NEOB</name>
<dbReference type="Proteomes" id="UP001162483">
    <property type="component" value="Unassembled WGS sequence"/>
</dbReference>
<evidence type="ECO:0008006" key="3">
    <source>
        <dbReference type="Google" id="ProtNLM"/>
    </source>
</evidence>
<sequence length="83" mass="9488">ILHFRDLRRGRALLCLLPCQLGHTALNGCAQHNHPKQCAYSEAHRHHRTIKHTQHTVNPLITPHVNPFLSSAITTVSVLFFFF</sequence>
<comment type="caution">
    <text evidence="1">The sequence shown here is derived from an EMBL/GenBank/DDBJ whole genome shotgun (WGS) entry which is preliminary data.</text>
</comment>
<gene>
    <name evidence="1" type="ORF">SPARVUS_LOCUS635548</name>
</gene>
<dbReference type="EMBL" id="CATNWA010000200">
    <property type="protein sequence ID" value="CAI9534450.1"/>
    <property type="molecule type" value="Genomic_DNA"/>
</dbReference>
<reference evidence="1" key="1">
    <citation type="submission" date="2023-05" db="EMBL/GenBank/DDBJ databases">
        <authorList>
            <person name="Stuckert A."/>
        </authorList>
    </citation>
    <scope>NUCLEOTIDE SEQUENCE</scope>
</reference>
<protein>
    <recommendedName>
        <fullName evidence="3">Secreted protein</fullName>
    </recommendedName>
</protein>
<evidence type="ECO:0000313" key="1">
    <source>
        <dbReference type="EMBL" id="CAI9534450.1"/>
    </source>
</evidence>
<evidence type="ECO:0000313" key="2">
    <source>
        <dbReference type="Proteomes" id="UP001162483"/>
    </source>
</evidence>
<accession>A0ABN9AGY4</accession>
<feature type="non-terminal residue" evidence="1">
    <location>
        <position position="1"/>
    </location>
</feature>
<keyword evidence="2" id="KW-1185">Reference proteome</keyword>
<proteinExistence type="predicted"/>
<organism evidence="1 2">
    <name type="scientific">Staurois parvus</name>
    <dbReference type="NCBI Taxonomy" id="386267"/>
    <lineage>
        <taxon>Eukaryota</taxon>
        <taxon>Metazoa</taxon>
        <taxon>Chordata</taxon>
        <taxon>Craniata</taxon>
        <taxon>Vertebrata</taxon>
        <taxon>Euteleostomi</taxon>
        <taxon>Amphibia</taxon>
        <taxon>Batrachia</taxon>
        <taxon>Anura</taxon>
        <taxon>Neobatrachia</taxon>
        <taxon>Ranoidea</taxon>
        <taxon>Ranidae</taxon>
        <taxon>Staurois</taxon>
    </lineage>
</organism>